<keyword evidence="4" id="KW-1003">Cell membrane</keyword>
<sequence>MMTHPNRIKLTFLVLALLLVSCFVIALSVGYANASIMDLVEVLTGQASKGMTLIIAKIRLPRILACLLGGGSLALSGLLLQNLTKNPLADSGILGINSGAGLVVALVVGYSDLSDITTMAVTPFLAMFGGISTIVLVYLISRKKNHGVSPTRLIIAGIGMSSLLSGLMVTIVSSIDDFKVDFIVSWLSGSISGGSWSRVIIFAPALLLIWGITYTKSQSLNIMNLNEQTALALGLNLHKERLIVLILSTALASLSVVLIGNITFIGLVAGHITRKLLGANHHLTIPSSIILGMILLLVADTIGRVLLVGTGIPTGIIVTLIGAPYFLYLMTKVKL</sequence>
<dbReference type="InterPro" id="IPR000522">
    <property type="entry name" value="ABC_transptr_permease_BtuC"/>
</dbReference>
<feature type="transmembrane region" description="Helical" evidence="8">
    <location>
        <begin position="153"/>
        <end position="175"/>
    </location>
</feature>
<evidence type="ECO:0000256" key="7">
    <source>
        <dbReference type="ARBA" id="ARBA00023136"/>
    </source>
</evidence>
<dbReference type="EMBL" id="CP025536">
    <property type="protein sequence ID" value="AUW96027.1"/>
    <property type="molecule type" value="Genomic_DNA"/>
</dbReference>
<dbReference type="AlphaFoldDB" id="A0A2L0D2G7"/>
<evidence type="ECO:0000256" key="5">
    <source>
        <dbReference type="ARBA" id="ARBA00022692"/>
    </source>
</evidence>
<evidence type="ECO:0000256" key="8">
    <source>
        <dbReference type="SAM" id="Phobius"/>
    </source>
</evidence>
<dbReference type="GeneID" id="98392729"/>
<dbReference type="FunFam" id="1.10.3470.10:FF:000001">
    <property type="entry name" value="Vitamin B12 ABC transporter permease BtuC"/>
    <property type="match status" value="1"/>
</dbReference>
<feature type="transmembrane region" description="Helical" evidence="8">
    <location>
        <begin position="305"/>
        <end position="328"/>
    </location>
</feature>
<evidence type="ECO:0000256" key="4">
    <source>
        <dbReference type="ARBA" id="ARBA00022475"/>
    </source>
</evidence>
<dbReference type="SUPFAM" id="SSF81345">
    <property type="entry name" value="ABC transporter involved in vitamin B12 uptake, BtuC"/>
    <property type="match status" value="1"/>
</dbReference>
<keyword evidence="6 8" id="KW-1133">Transmembrane helix</keyword>
<comment type="similarity">
    <text evidence="2">Belongs to the binding-protein-dependent transport system permease family. FecCD subfamily.</text>
</comment>
<evidence type="ECO:0000313" key="9">
    <source>
        <dbReference type="EMBL" id="AUW96027.1"/>
    </source>
</evidence>
<dbReference type="InterPro" id="IPR037294">
    <property type="entry name" value="ABC_BtuC-like"/>
</dbReference>
<dbReference type="GO" id="GO:0022857">
    <property type="term" value="F:transmembrane transporter activity"/>
    <property type="evidence" value="ECO:0007669"/>
    <property type="project" value="InterPro"/>
</dbReference>
<feature type="transmembrane region" description="Helical" evidence="8">
    <location>
        <begin position="242"/>
        <end position="269"/>
    </location>
</feature>
<evidence type="ECO:0000256" key="2">
    <source>
        <dbReference type="ARBA" id="ARBA00007935"/>
    </source>
</evidence>
<dbReference type="PROSITE" id="PS51257">
    <property type="entry name" value="PROKAR_LIPOPROTEIN"/>
    <property type="match status" value="1"/>
</dbReference>
<dbReference type="Pfam" id="PF01032">
    <property type="entry name" value="FecCD"/>
    <property type="match status" value="1"/>
</dbReference>
<gene>
    <name evidence="9" type="ORF">C0J00_02230</name>
</gene>
<dbReference type="Proteomes" id="UP000238956">
    <property type="component" value="Chromosome"/>
</dbReference>
<feature type="transmembrane region" description="Helical" evidence="8">
    <location>
        <begin position="195"/>
        <end position="214"/>
    </location>
</feature>
<dbReference type="CDD" id="cd06550">
    <property type="entry name" value="TM_ABC_iron-siderophores_like"/>
    <property type="match status" value="1"/>
</dbReference>
<organism evidence="9 10">
    <name type="scientific">Streptococcus pluranimalium</name>
    <dbReference type="NCBI Taxonomy" id="82348"/>
    <lineage>
        <taxon>Bacteria</taxon>
        <taxon>Bacillati</taxon>
        <taxon>Bacillota</taxon>
        <taxon>Bacilli</taxon>
        <taxon>Lactobacillales</taxon>
        <taxon>Streptococcaceae</taxon>
        <taxon>Streptococcus</taxon>
    </lineage>
</organism>
<dbReference type="RefSeq" id="WP_104967368.1">
    <property type="nucleotide sequence ID" value="NZ_CP025536.1"/>
</dbReference>
<proteinExistence type="inferred from homology"/>
<evidence type="ECO:0000256" key="6">
    <source>
        <dbReference type="ARBA" id="ARBA00022989"/>
    </source>
</evidence>
<reference evidence="9 10" key="2">
    <citation type="submission" date="2018-02" db="EMBL/GenBank/DDBJ databases">
        <title>Whole genome sequencing analysis of Streptococcus pluranimalium isolated from cattle infected mastitis in China.</title>
        <authorList>
            <person name="Zhang J.-R."/>
            <person name="Hu G.-Z."/>
        </authorList>
    </citation>
    <scope>NUCLEOTIDE SEQUENCE [LARGE SCALE GENOMIC DNA]</scope>
    <source>
        <strain evidence="9 10">TH11417</strain>
    </source>
</reference>
<feature type="transmembrane region" description="Helical" evidence="8">
    <location>
        <begin position="281"/>
        <end position="298"/>
    </location>
</feature>
<evidence type="ECO:0000256" key="3">
    <source>
        <dbReference type="ARBA" id="ARBA00022448"/>
    </source>
</evidence>
<keyword evidence="3" id="KW-0813">Transport</keyword>
<keyword evidence="7 8" id="KW-0472">Membrane</keyword>
<protein>
    <submittedName>
        <fullName evidence="9">Ferrichrome ABC transporter permease</fullName>
    </submittedName>
</protein>
<keyword evidence="10" id="KW-1185">Reference proteome</keyword>
<evidence type="ECO:0000256" key="1">
    <source>
        <dbReference type="ARBA" id="ARBA00004651"/>
    </source>
</evidence>
<feature type="transmembrane region" description="Helical" evidence="8">
    <location>
        <begin position="116"/>
        <end position="141"/>
    </location>
</feature>
<reference evidence="9 10" key="1">
    <citation type="submission" date="2017-12" db="EMBL/GenBank/DDBJ databases">
        <authorList>
            <person name="Hurst M.R.H."/>
        </authorList>
    </citation>
    <scope>NUCLEOTIDE SEQUENCE [LARGE SCALE GENOMIC DNA]</scope>
    <source>
        <strain evidence="9 10">TH11417</strain>
    </source>
</reference>
<feature type="transmembrane region" description="Helical" evidence="8">
    <location>
        <begin position="92"/>
        <end position="110"/>
    </location>
</feature>
<dbReference type="PANTHER" id="PTHR30472">
    <property type="entry name" value="FERRIC ENTEROBACTIN TRANSPORT SYSTEM PERMEASE PROTEIN"/>
    <property type="match status" value="1"/>
</dbReference>
<dbReference type="Gene3D" id="1.10.3470.10">
    <property type="entry name" value="ABC transporter involved in vitamin B12 uptake, BtuC"/>
    <property type="match status" value="1"/>
</dbReference>
<evidence type="ECO:0000313" key="10">
    <source>
        <dbReference type="Proteomes" id="UP000238956"/>
    </source>
</evidence>
<keyword evidence="5 8" id="KW-0812">Transmembrane</keyword>
<feature type="transmembrane region" description="Helical" evidence="8">
    <location>
        <begin position="58"/>
        <end position="80"/>
    </location>
</feature>
<dbReference type="GO" id="GO:0033214">
    <property type="term" value="P:siderophore-iron import into cell"/>
    <property type="evidence" value="ECO:0007669"/>
    <property type="project" value="TreeGrafter"/>
</dbReference>
<comment type="subcellular location">
    <subcellularLocation>
        <location evidence="1">Cell membrane</location>
        <topology evidence="1">Multi-pass membrane protein</topology>
    </subcellularLocation>
</comment>
<dbReference type="KEGG" id="splr:C0J00_02230"/>
<dbReference type="OrthoDB" id="9811721at2"/>
<dbReference type="PANTHER" id="PTHR30472:SF69">
    <property type="entry name" value="HEME-IRON TRANSPORT SYSTEM PERMEASE PROTEIN ISDF-RELATED"/>
    <property type="match status" value="1"/>
</dbReference>
<name>A0A2L0D2G7_9STRE</name>
<dbReference type="GO" id="GO:0005886">
    <property type="term" value="C:plasma membrane"/>
    <property type="evidence" value="ECO:0007669"/>
    <property type="project" value="UniProtKB-SubCell"/>
</dbReference>
<accession>A0A2L0D2G7</accession>